<dbReference type="Pfam" id="PF03992">
    <property type="entry name" value="ABM"/>
    <property type="match status" value="2"/>
</dbReference>
<dbReference type="EC" id="1.-.-.-" evidence="2"/>
<name>A0ABW1UG90_9LACO</name>
<sequence length="224" mass="25139">MVVLQQAPLFRLFKLRIKASERAAFARVGEQNLLKSITREPGTLAMYTGHLDLNGVENRVLELYRDQASYEIHAKSPQFQVFKTVAGQAVVEQSVTVLTPILLLTSGPALRIMAPTKYLVVLTEFTVKADQLRAFQSLLTAEMQTAMTTEPGLVTGYLGQSTADPQQLIVFDLYENETAYRQHYHTDHFGAFHQASRSLIVQQATVEVRPDVLVNQGPLTYERE</sequence>
<keyword evidence="3" id="KW-1185">Reference proteome</keyword>
<accession>A0ABW1UG90</accession>
<dbReference type="InterPro" id="IPR011008">
    <property type="entry name" value="Dimeric_a/b-barrel"/>
</dbReference>
<dbReference type="PROSITE" id="PS51725">
    <property type="entry name" value="ABM"/>
    <property type="match status" value="1"/>
</dbReference>
<dbReference type="SUPFAM" id="SSF54909">
    <property type="entry name" value="Dimeric alpha+beta barrel"/>
    <property type="match status" value="2"/>
</dbReference>
<dbReference type="InterPro" id="IPR007138">
    <property type="entry name" value="ABM_dom"/>
</dbReference>
<dbReference type="PANTHER" id="PTHR33336:SF3">
    <property type="entry name" value="ABM DOMAIN-CONTAINING PROTEIN"/>
    <property type="match status" value="1"/>
</dbReference>
<keyword evidence="2" id="KW-0503">Monooxygenase</keyword>
<keyword evidence="2" id="KW-0560">Oxidoreductase</keyword>
<reference evidence="3" key="1">
    <citation type="journal article" date="2019" name="Int. J. Syst. Evol. Microbiol.">
        <title>The Global Catalogue of Microorganisms (GCM) 10K type strain sequencing project: providing services to taxonomists for standard genome sequencing and annotation.</title>
        <authorList>
            <consortium name="The Broad Institute Genomics Platform"/>
            <consortium name="The Broad Institute Genome Sequencing Center for Infectious Disease"/>
            <person name="Wu L."/>
            <person name="Ma J."/>
        </authorList>
    </citation>
    <scope>NUCLEOTIDE SEQUENCE [LARGE SCALE GENOMIC DNA]</scope>
    <source>
        <strain evidence="3">CCM 8934</strain>
    </source>
</reference>
<gene>
    <name evidence="2" type="ORF">ACFQH1_06830</name>
</gene>
<proteinExistence type="predicted"/>
<evidence type="ECO:0000259" key="1">
    <source>
        <dbReference type="PROSITE" id="PS51725"/>
    </source>
</evidence>
<dbReference type="Gene3D" id="3.30.70.100">
    <property type="match status" value="1"/>
</dbReference>
<organism evidence="2 3">
    <name type="scientific">Lactiplantibacillus daoliensis</name>
    <dbReference type="NCBI Taxonomy" id="2559916"/>
    <lineage>
        <taxon>Bacteria</taxon>
        <taxon>Bacillati</taxon>
        <taxon>Bacillota</taxon>
        <taxon>Bacilli</taxon>
        <taxon>Lactobacillales</taxon>
        <taxon>Lactobacillaceae</taxon>
        <taxon>Lactiplantibacillus</taxon>
    </lineage>
</organism>
<feature type="domain" description="ABM" evidence="1">
    <location>
        <begin position="119"/>
        <end position="208"/>
    </location>
</feature>
<dbReference type="GO" id="GO:0004497">
    <property type="term" value="F:monooxygenase activity"/>
    <property type="evidence" value="ECO:0007669"/>
    <property type="project" value="UniProtKB-KW"/>
</dbReference>
<dbReference type="PANTHER" id="PTHR33336">
    <property type="entry name" value="QUINOL MONOOXYGENASE YGIN-RELATED"/>
    <property type="match status" value="1"/>
</dbReference>
<dbReference type="InterPro" id="IPR050744">
    <property type="entry name" value="AI-2_Isomerase_LsrG"/>
</dbReference>
<comment type="caution">
    <text evidence="2">The sequence shown here is derived from an EMBL/GenBank/DDBJ whole genome shotgun (WGS) entry which is preliminary data.</text>
</comment>
<protein>
    <submittedName>
        <fullName evidence="2">Quinol monooxygenase</fullName>
        <ecNumber evidence="2">1.-.-.-</ecNumber>
    </submittedName>
</protein>
<evidence type="ECO:0000313" key="3">
    <source>
        <dbReference type="Proteomes" id="UP001596227"/>
    </source>
</evidence>
<dbReference type="Proteomes" id="UP001596227">
    <property type="component" value="Unassembled WGS sequence"/>
</dbReference>
<dbReference type="RefSeq" id="WP_137606644.1">
    <property type="nucleotide sequence ID" value="NZ_BJDH01000002.1"/>
</dbReference>
<evidence type="ECO:0000313" key="2">
    <source>
        <dbReference type="EMBL" id="MFC6294912.1"/>
    </source>
</evidence>
<dbReference type="EMBL" id="JBHSSB010000015">
    <property type="protein sequence ID" value="MFC6294912.1"/>
    <property type="molecule type" value="Genomic_DNA"/>
</dbReference>